<feature type="transmembrane region" description="Helical" evidence="1">
    <location>
        <begin position="12"/>
        <end position="31"/>
    </location>
</feature>
<protein>
    <submittedName>
        <fullName evidence="3">Regulatory protein YycH of two-component signal transduction system YycFG</fullName>
    </submittedName>
</protein>
<gene>
    <name evidence="3" type="ORF">EDD62_1378</name>
</gene>
<dbReference type="Gene3D" id="3.30.310.160">
    <property type="entry name" value="YycH protein, domain 2"/>
    <property type="match status" value="1"/>
</dbReference>
<dbReference type="EMBL" id="RKRK01000003">
    <property type="protein sequence ID" value="RPF56721.1"/>
    <property type="molecule type" value="Genomic_DNA"/>
</dbReference>
<dbReference type="RefSeq" id="WP_123808044.1">
    <property type="nucleotide sequence ID" value="NZ_RKRK01000003.1"/>
</dbReference>
<name>A0A3N5CGU4_9BACL</name>
<dbReference type="AlphaFoldDB" id="A0A3N5CGU4"/>
<evidence type="ECO:0000313" key="4">
    <source>
        <dbReference type="Proteomes" id="UP000277108"/>
    </source>
</evidence>
<sequence length="439" mass="50319">MQTSPLEILKIIILTVLVISSMYLTFLIWSFKPEFKPIETEIHSGFVLDGDHKKPTIRQLTLPYQMIEISPTNSKGTTKKKSLQNTLNTLNQSKEIQHKEFNGNANVALHSLDSSGAVDNYIYDFLGEISIQTFLNAYNIEIEAPVNEVFDRLIVNTNANHLYLYFMNQERDYIYMLEIDQSSKTFKNNVSKEALKNYSAIITNEFSINNKTALYAPTEVSTEGRFKYITEVINVNQLNNVVFMGDVGLSKVRDGDVIKYHNAEGIAQMNQDTMYYQYTHFKGEIDESMSPQEAFNRANDYLTSHNGYSQLSRYTGYDEDTKEVQFRSFVKGLPIFNMNNISRMDLTFGKDDILSYSRGLITLGATVPSKSDPVDLINLEELRHELAKSKSIELTKVEKIVIGYNITYNKGVNTVEFEPNWFILYEGEWKQYDAQGGIK</sequence>
<organism evidence="3 4">
    <name type="scientific">Abyssicoccus albus</name>
    <dbReference type="NCBI Taxonomy" id="1817405"/>
    <lineage>
        <taxon>Bacteria</taxon>
        <taxon>Bacillati</taxon>
        <taxon>Bacillota</taxon>
        <taxon>Bacilli</taxon>
        <taxon>Bacillales</taxon>
        <taxon>Abyssicoccaceae</taxon>
    </lineage>
</organism>
<comment type="caution">
    <text evidence="3">The sequence shown here is derived from an EMBL/GenBank/DDBJ whole genome shotgun (WGS) entry which is preliminary data.</text>
</comment>
<proteinExistence type="predicted"/>
<dbReference type="InterPro" id="IPR042274">
    <property type="entry name" value="YycH/YycI_2"/>
</dbReference>
<evidence type="ECO:0000256" key="1">
    <source>
        <dbReference type="SAM" id="Phobius"/>
    </source>
</evidence>
<dbReference type="InterPro" id="IPR009996">
    <property type="entry name" value="YycH"/>
</dbReference>
<feature type="domain" description="Regulatory protein YycH" evidence="2">
    <location>
        <begin position="9"/>
        <end position="431"/>
    </location>
</feature>
<evidence type="ECO:0000313" key="3">
    <source>
        <dbReference type="EMBL" id="RPF56721.1"/>
    </source>
</evidence>
<dbReference type="OrthoDB" id="2382185at2"/>
<keyword evidence="1" id="KW-0812">Transmembrane</keyword>
<reference evidence="3 4" key="1">
    <citation type="submission" date="2018-11" db="EMBL/GenBank/DDBJ databases">
        <title>Genomic Encyclopedia of Type Strains, Phase IV (KMG-IV): sequencing the most valuable type-strain genomes for metagenomic binning, comparative biology and taxonomic classification.</title>
        <authorList>
            <person name="Goeker M."/>
        </authorList>
    </citation>
    <scope>NUCLEOTIDE SEQUENCE [LARGE SCALE GENOMIC DNA]</scope>
    <source>
        <strain evidence="3 4">DSM 29158</strain>
    </source>
</reference>
<keyword evidence="1" id="KW-0472">Membrane</keyword>
<dbReference type="Proteomes" id="UP000277108">
    <property type="component" value="Unassembled WGS sequence"/>
</dbReference>
<evidence type="ECO:0000259" key="2">
    <source>
        <dbReference type="Pfam" id="PF07435"/>
    </source>
</evidence>
<keyword evidence="1" id="KW-1133">Transmembrane helix</keyword>
<keyword evidence="4" id="KW-1185">Reference proteome</keyword>
<dbReference type="Pfam" id="PF07435">
    <property type="entry name" value="YycH"/>
    <property type="match status" value="1"/>
</dbReference>
<accession>A0A3N5CGU4</accession>